<keyword evidence="1" id="KW-0812">Transmembrane</keyword>
<dbReference type="EMBL" id="JAQSVD010000015">
    <property type="protein sequence ID" value="MDE1472491.1"/>
    <property type="molecule type" value="Genomic_DNA"/>
</dbReference>
<keyword evidence="1" id="KW-0472">Membrane</keyword>
<protein>
    <submittedName>
        <fullName evidence="2">Uncharacterized protein</fullName>
    </submittedName>
</protein>
<evidence type="ECO:0000256" key="1">
    <source>
        <dbReference type="SAM" id="Phobius"/>
    </source>
</evidence>
<comment type="caution">
    <text evidence="2">The sequence shown here is derived from an EMBL/GenBank/DDBJ whole genome shotgun (WGS) entry which is preliminary data.</text>
</comment>
<feature type="transmembrane region" description="Helical" evidence="1">
    <location>
        <begin position="20"/>
        <end position="36"/>
    </location>
</feature>
<reference evidence="2 3" key="1">
    <citation type="submission" date="2023-02" db="EMBL/GenBank/DDBJ databases">
        <title>Comparative genome analysis of Eubacterium limosum species.</title>
        <authorList>
            <person name="Bak J.E."/>
        </authorList>
    </citation>
    <scope>NUCLEOTIDE SEQUENCE [LARGE SCALE GENOMIC DNA]</scope>
    <source>
        <strain evidence="2 3">KGMB01548</strain>
    </source>
</reference>
<sequence>MKKNKEMKKIWKVLKTMGKIFGCFFGITFIVYWFNLDSKLVQKLFPIFNTYYDRLPRDRKL</sequence>
<accession>A0ABT5UXD6</accession>
<organism evidence="2 3">
    <name type="scientific">Eubacterium limosum</name>
    <dbReference type="NCBI Taxonomy" id="1736"/>
    <lineage>
        <taxon>Bacteria</taxon>
        <taxon>Bacillati</taxon>
        <taxon>Bacillota</taxon>
        <taxon>Clostridia</taxon>
        <taxon>Eubacteriales</taxon>
        <taxon>Eubacteriaceae</taxon>
        <taxon>Eubacterium</taxon>
    </lineage>
</organism>
<evidence type="ECO:0000313" key="3">
    <source>
        <dbReference type="Proteomes" id="UP001215087"/>
    </source>
</evidence>
<keyword evidence="1" id="KW-1133">Transmembrane helix</keyword>
<dbReference type="Proteomes" id="UP001215087">
    <property type="component" value="Unassembled WGS sequence"/>
</dbReference>
<gene>
    <name evidence="2" type="ORF">PTZ04_19715</name>
</gene>
<evidence type="ECO:0000313" key="2">
    <source>
        <dbReference type="EMBL" id="MDE1472491.1"/>
    </source>
</evidence>
<name>A0ABT5UXD6_EUBLI</name>
<keyword evidence="3" id="KW-1185">Reference proteome</keyword>
<proteinExistence type="predicted"/>
<dbReference type="RefSeq" id="WP_227209117.1">
    <property type="nucleotide sequence ID" value="NZ_CP171347.1"/>
</dbReference>